<keyword evidence="4" id="KW-0964">Secreted</keyword>
<feature type="signal peptide" evidence="10">
    <location>
        <begin position="1"/>
        <end position="16"/>
    </location>
</feature>
<evidence type="ECO:0000256" key="10">
    <source>
        <dbReference type="SAM" id="SignalP"/>
    </source>
</evidence>
<dbReference type="EMBL" id="JAULSW010000003">
    <property type="protein sequence ID" value="KAK3387925.1"/>
    <property type="molecule type" value="Genomic_DNA"/>
</dbReference>
<evidence type="ECO:0000256" key="1">
    <source>
        <dbReference type="ARBA" id="ARBA00004589"/>
    </source>
</evidence>
<comment type="similarity">
    <text evidence="3">Belongs to the RBT5 family.</text>
</comment>
<evidence type="ECO:0000256" key="8">
    <source>
        <dbReference type="ARBA" id="ARBA00023288"/>
    </source>
</evidence>
<feature type="disulfide bond" evidence="9">
    <location>
        <begin position="43"/>
        <end position="50"/>
    </location>
</feature>
<gene>
    <name evidence="12" type="ORF">B0H63DRAFT_471179</name>
</gene>
<protein>
    <recommendedName>
        <fullName evidence="11">CFEM domain-containing protein</fullName>
    </recommendedName>
</protein>
<dbReference type="Proteomes" id="UP001285441">
    <property type="component" value="Unassembled WGS sequence"/>
</dbReference>
<dbReference type="AlphaFoldDB" id="A0AAE0U280"/>
<evidence type="ECO:0000256" key="6">
    <source>
        <dbReference type="ARBA" id="ARBA00022729"/>
    </source>
</evidence>
<dbReference type="GO" id="GO:0098552">
    <property type="term" value="C:side of membrane"/>
    <property type="evidence" value="ECO:0007669"/>
    <property type="project" value="UniProtKB-KW"/>
</dbReference>
<keyword evidence="7 9" id="KW-1015">Disulfide bond</keyword>
<sequence>MKYSLALLAAAAGAMAADTFASYGVPECAIKCLNEGLTGATKCKAEELECFCIADNYRATYTASVNCVLAACGDDVSVTEVLPAAAHLCEVVAGPYTETSTAYTTAAPVAASTTPAAASPSTTLASSSVVAGGLNGTATSATSSAPAATSSQAKNGAAGVVAGMGAAVPMLLAALF</sequence>
<evidence type="ECO:0000256" key="3">
    <source>
        <dbReference type="ARBA" id="ARBA00010031"/>
    </source>
</evidence>
<dbReference type="Pfam" id="PF05730">
    <property type="entry name" value="CFEM"/>
    <property type="match status" value="1"/>
</dbReference>
<evidence type="ECO:0000256" key="4">
    <source>
        <dbReference type="ARBA" id="ARBA00022525"/>
    </source>
</evidence>
<accession>A0AAE0U280</accession>
<comment type="caution">
    <text evidence="9">Lacks conserved residue(s) required for the propagation of feature annotation.</text>
</comment>
<evidence type="ECO:0000313" key="12">
    <source>
        <dbReference type="EMBL" id="KAK3387925.1"/>
    </source>
</evidence>
<comment type="caution">
    <text evidence="12">The sequence shown here is derived from an EMBL/GenBank/DDBJ whole genome shotgun (WGS) entry which is preliminary data.</text>
</comment>
<feature type="domain" description="CFEM" evidence="11">
    <location>
        <begin position="1"/>
        <end position="114"/>
    </location>
</feature>
<keyword evidence="5" id="KW-0336">GPI-anchor</keyword>
<dbReference type="GO" id="GO:0005576">
    <property type="term" value="C:extracellular region"/>
    <property type="evidence" value="ECO:0007669"/>
    <property type="project" value="UniProtKB-SubCell"/>
</dbReference>
<evidence type="ECO:0000256" key="5">
    <source>
        <dbReference type="ARBA" id="ARBA00022622"/>
    </source>
</evidence>
<reference evidence="12" key="2">
    <citation type="submission" date="2023-06" db="EMBL/GenBank/DDBJ databases">
        <authorList>
            <consortium name="Lawrence Berkeley National Laboratory"/>
            <person name="Haridas S."/>
            <person name="Hensen N."/>
            <person name="Bonometti L."/>
            <person name="Westerberg I."/>
            <person name="Brannstrom I.O."/>
            <person name="Guillou S."/>
            <person name="Cros-Aarteil S."/>
            <person name="Calhoun S."/>
            <person name="Kuo A."/>
            <person name="Mondo S."/>
            <person name="Pangilinan J."/>
            <person name="Riley R."/>
            <person name="LaButti K."/>
            <person name="Andreopoulos B."/>
            <person name="Lipzen A."/>
            <person name="Chen C."/>
            <person name="Yanf M."/>
            <person name="Daum C."/>
            <person name="Ng V."/>
            <person name="Clum A."/>
            <person name="Steindorff A."/>
            <person name="Ohm R."/>
            <person name="Martin F."/>
            <person name="Silar P."/>
            <person name="Natvig D."/>
            <person name="Lalanne C."/>
            <person name="Gautier V."/>
            <person name="Ament-velasquez S.L."/>
            <person name="Kruys A."/>
            <person name="Hutchinson M.I."/>
            <person name="Powell A.J."/>
            <person name="Barry K."/>
            <person name="Miller A.N."/>
            <person name="Grigoriev I.V."/>
            <person name="Debuchy R."/>
            <person name="Gladieux P."/>
            <person name="Thoren M.H."/>
            <person name="Johannesson H."/>
        </authorList>
    </citation>
    <scope>NUCLEOTIDE SEQUENCE</scope>
    <source>
        <strain evidence="12">CBS 232.78</strain>
    </source>
</reference>
<keyword evidence="6 10" id="KW-0732">Signal</keyword>
<evidence type="ECO:0000256" key="7">
    <source>
        <dbReference type="ARBA" id="ARBA00023157"/>
    </source>
</evidence>
<keyword evidence="5" id="KW-0472">Membrane</keyword>
<evidence type="ECO:0000313" key="13">
    <source>
        <dbReference type="Proteomes" id="UP001285441"/>
    </source>
</evidence>
<evidence type="ECO:0000256" key="9">
    <source>
        <dbReference type="PROSITE-ProRule" id="PRU01356"/>
    </source>
</evidence>
<dbReference type="InterPro" id="IPR008427">
    <property type="entry name" value="Extracellular_membr_CFEM_dom"/>
</dbReference>
<evidence type="ECO:0000259" key="11">
    <source>
        <dbReference type="PROSITE" id="PS52012"/>
    </source>
</evidence>
<name>A0AAE0U280_9PEZI</name>
<reference evidence="12" key="1">
    <citation type="journal article" date="2023" name="Mol. Phylogenet. Evol.">
        <title>Genome-scale phylogeny and comparative genomics of the fungal order Sordariales.</title>
        <authorList>
            <person name="Hensen N."/>
            <person name="Bonometti L."/>
            <person name="Westerberg I."/>
            <person name="Brannstrom I.O."/>
            <person name="Guillou S."/>
            <person name="Cros-Aarteil S."/>
            <person name="Calhoun S."/>
            <person name="Haridas S."/>
            <person name="Kuo A."/>
            <person name="Mondo S."/>
            <person name="Pangilinan J."/>
            <person name="Riley R."/>
            <person name="LaButti K."/>
            <person name="Andreopoulos B."/>
            <person name="Lipzen A."/>
            <person name="Chen C."/>
            <person name="Yan M."/>
            <person name="Daum C."/>
            <person name="Ng V."/>
            <person name="Clum A."/>
            <person name="Steindorff A."/>
            <person name="Ohm R.A."/>
            <person name="Martin F."/>
            <person name="Silar P."/>
            <person name="Natvig D.O."/>
            <person name="Lalanne C."/>
            <person name="Gautier V."/>
            <person name="Ament-Velasquez S.L."/>
            <person name="Kruys A."/>
            <person name="Hutchinson M.I."/>
            <person name="Powell A.J."/>
            <person name="Barry K."/>
            <person name="Miller A.N."/>
            <person name="Grigoriev I.V."/>
            <person name="Debuchy R."/>
            <person name="Gladieux P."/>
            <person name="Hiltunen Thoren M."/>
            <person name="Johannesson H."/>
        </authorList>
    </citation>
    <scope>NUCLEOTIDE SEQUENCE</scope>
    <source>
        <strain evidence="12">CBS 232.78</strain>
    </source>
</reference>
<keyword evidence="8" id="KW-0449">Lipoprotein</keyword>
<feature type="chain" id="PRO_5042133426" description="CFEM domain-containing protein" evidence="10">
    <location>
        <begin position="17"/>
        <end position="176"/>
    </location>
</feature>
<proteinExistence type="inferred from homology"/>
<keyword evidence="13" id="KW-1185">Reference proteome</keyword>
<comment type="subcellular location">
    <subcellularLocation>
        <location evidence="1">Membrane</location>
        <topology evidence="1">Lipid-anchor</topology>
        <topology evidence="1">GPI-anchor</topology>
    </subcellularLocation>
    <subcellularLocation>
        <location evidence="2">Secreted</location>
    </subcellularLocation>
</comment>
<evidence type="ECO:0000256" key="2">
    <source>
        <dbReference type="ARBA" id="ARBA00004613"/>
    </source>
</evidence>
<dbReference type="PROSITE" id="PS52012">
    <property type="entry name" value="CFEM"/>
    <property type="match status" value="1"/>
</dbReference>
<organism evidence="12 13">
    <name type="scientific">Podospora didyma</name>
    <dbReference type="NCBI Taxonomy" id="330526"/>
    <lineage>
        <taxon>Eukaryota</taxon>
        <taxon>Fungi</taxon>
        <taxon>Dikarya</taxon>
        <taxon>Ascomycota</taxon>
        <taxon>Pezizomycotina</taxon>
        <taxon>Sordariomycetes</taxon>
        <taxon>Sordariomycetidae</taxon>
        <taxon>Sordariales</taxon>
        <taxon>Podosporaceae</taxon>
        <taxon>Podospora</taxon>
    </lineage>
</organism>
<keyword evidence="5" id="KW-0325">Glycoprotein</keyword>